<keyword evidence="2" id="KW-0031">Aminopeptidase</keyword>
<feature type="non-terminal residue" evidence="4">
    <location>
        <position position="1"/>
    </location>
</feature>
<evidence type="ECO:0000259" key="3">
    <source>
        <dbReference type="Pfam" id="PF11838"/>
    </source>
</evidence>
<comment type="similarity">
    <text evidence="1">Belongs to the peptidase M1 family.</text>
</comment>
<dbReference type="InterPro" id="IPR024571">
    <property type="entry name" value="ERAP1-like_C_dom"/>
</dbReference>
<keyword evidence="2" id="KW-0645">Protease</keyword>
<sequence length="240" mass="27832">KLFSDLVKPIATQLGWTDEGTQTERLLREAVLGIACQMGDEHALNESYRIFDQWISNAISSVPVNLRLLVYRYGMKASGSPENWNEMFQRYKTSTLAQEKDKLLYGLASVDNVELLNNLLEATKDENVVRSQDLFTVVRYVAYNPLGQKMAWDWTTLNWDYLVSRYTINDRNLGRLPGRITTTYNTELQLWQMEHFFKLTPDAGAGEMPRQQALETVRNNIEWVRRNKDEISVWLKSNVA</sequence>
<dbReference type="PANTHER" id="PTHR11533:SF276">
    <property type="entry name" value="GLUTAMYL AMINOPEPTIDASE"/>
    <property type="match status" value="1"/>
</dbReference>
<evidence type="ECO:0000313" key="4">
    <source>
        <dbReference type="EMBL" id="MEQ2272868.1"/>
    </source>
</evidence>
<comment type="caution">
    <text evidence="4">The sequence shown here is derived from an EMBL/GenBank/DDBJ whole genome shotgun (WGS) entry which is preliminary data.</text>
</comment>
<reference evidence="4 5" key="1">
    <citation type="submission" date="2021-06" db="EMBL/GenBank/DDBJ databases">
        <authorList>
            <person name="Palmer J.M."/>
        </authorList>
    </citation>
    <scope>NUCLEOTIDE SEQUENCE [LARGE SCALE GENOMIC DNA]</scope>
    <source>
        <strain evidence="4 5">XR_2019</strain>
        <tissue evidence="4">Muscle</tissue>
    </source>
</reference>
<evidence type="ECO:0000256" key="2">
    <source>
        <dbReference type="ARBA" id="ARBA00022438"/>
    </source>
</evidence>
<keyword evidence="5" id="KW-1185">Reference proteome</keyword>
<accession>A0ABV0WTB4</accession>
<dbReference type="Gene3D" id="1.25.50.20">
    <property type="match status" value="1"/>
</dbReference>
<keyword evidence="2" id="KW-0378">Hydrolase</keyword>
<dbReference type="Proteomes" id="UP001444071">
    <property type="component" value="Unassembled WGS sequence"/>
</dbReference>
<evidence type="ECO:0000313" key="5">
    <source>
        <dbReference type="Proteomes" id="UP001444071"/>
    </source>
</evidence>
<proteinExistence type="inferred from homology"/>
<dbReference type="Pfam" id="PF11838">
    <property type="entry name" value="ERAP1_C"/>
    <property type="match status" value="1"/>
</dbReference>
<organism evidence="4 5">
    <name type="scientific">Xenotaenia resolanae</name>
    <dbReference type="NCBI Taxonomy" id="208358"/>
    <lineage>
        <taxon>Eukaryota</taxon>
        <taxon>Metazoa</taxon>
        <taxon>Chordata</taxon>
        <taxon>Craniata</taxon>
        <taxon>Vertebrata</taxon>
        <taxon>Euteleostomi</taxon>
        <taxon>Actinopterygii</taxon>
        <taxon>Neopterygii</taxon>
        <taxon>Teleostei</taxon>
        <taxon>Neoteleostei</taxon>
        <taxon>Acanthomorphata</taxon>
        <taxon>Ovalentaria</taxon>
        <taxon>Atherinomorphae</taxon>
        <taxon>Cyprinodontiformes</taxon>
        <taxon>Goodeidae</taxon>
        <taxon>Xenotaenia</taxon>
    </lineage>
</organism>
<feature type="domain" description="ERAP1-like C-terminal" evidence="3">
    <location>
        <begin position="2"/>
        <end position="219"/>
    </location>
</feature>
<dbReference type="InterPro" id="IPR050344">
    <property type="entry name" value="Peptidase_M1_aminopeptidases"/>
</dbReference>
<evidence type="ECO:0000256" key="1">
    <source>
        <dbReference type="ARBA" id="ARBA00010136"/>
    </source>
</evidence>
<dbReference type="EMBL" id="JAHRIM010070571">
    <property type="protein sequence ID" value="MEQ2272868.1"/>
    <property type="molecule type" value="Genomic_DNA"/>
</dbReference>
<name>A0ABV0WTB4_9TELE</name>
<dbReference type="PANTHER" id="PTHR11533">
    <property type="entry name" value="PROTEASE M1 ZINC METALLOPROTEASE"/>
    <property type="match status" value="1"/>
</dbReference>
<gene>
    <name evidence="4" type="ORF">XENORESO_015655</name>
</gene>
<protein>
    <recommendedName>
        <fullName evidence="3">ERAP1-like C-terminal domain-containing protein</fullName>
    </recommendedName>
</protein>